<gene>
    <name evidence="6" type="ORF">SAMN05421773_103274</name>
</gene>
<evidence type="ECO:0000256" key="2">
    <source>
        <dbReference type="ARBA" id="ARBA00022763"/>
    </source>
</evidence>
<feature type="domain" description="UmuC" evidence="5">
    <location>
        <begin position="33"/>
        <end position="136"/>
    </location>
</feature>
<dbReference type="Pfam" id="PF00817">
    <property type="entry name" value="IMS"/>
    <property type="match status" value="1"/>
</dbReference>
<dbReference type="InterPro" id="IPR043502">
    <property type="entry name" value="DNA/RNA_pol_sf"/>
</dbReference>
<feature type="compositionally biased region" description="Basic and acidic residues" evidence="4">
    <location>
        <begin position="298"/>
        <end position="311"/>
    </location>
</feature>
<protein>
    <submittedName>
        <fullName evidence="6">DNA polymerase-4</fullName>
    </submittedName>
</protein>
<dbReference type="OrthoDB" id="4317601at2"/>
<proteinExistence type="inferred from homology"/>
<evidence type="ECO:0000256" key="4">
    <source>
        <dbReference type="SAM" id="MobiDB-lite"/>
    </source>
</evidence>
<dbReference type="InterPro" id="IPR001126">
    <property type="entry name" value="UmuC"/>
</dbReference>
<dbReference type="PROSITE" id="PS50173">
    <property type="entry name" value="UMUC"/>
    <property type="match status" value="1"/>
</dbReference>
<comment type="function">
    <text evidence="3">Poorly processive, error-prone DNA polymerase involved in untargeted mutagenesis. Copies undamaged DNA at stalled replication forks, which arise in vivo from mismatched or misaligned primer ends. These misaligned primers can be extended by PolIV. Exhibits no 3'-5' exonuclease (proofreading) activity. May be involved in translesional synthesis, in conjunction with the beta clamp from PolIII.</text>
</comment>
<dbReference type="STRING" id="910347.SAMN05421773_103274"/>
<dbReference type="Proteomes" id="UP000199207">
    <property type="component" value="Unassembled WGS sequence"/>
</dbReference>
<dbReference type="Gene3D" id="3.30.1490.100">
    <property type="entry name" value="DNA polymerase, Y-family, little finger domain"/>
    <property type="match status" value="1"/>
</dbReference>
<dbReference type="Pfam" id="PF11799">
    <property type="entry name" value="IMS_C"/>
    <property type="match status" value="1"/>
</dbReference>
<evidence type="ECO:0000256" key="1">
    <source>
        <dbReference type="ARBA" id="ARBA00010945"/>
    </source>
</evidence>
<keyword evidence="2" id="KW-0227">DNA damage</keyword>
<dbReference type="InterPro" id="IPR050356">
    <property type="entry name" value="SulA_CellDiv_inhibitor"/>
</dbReference>
<dbReference type="RefSeq" id="WP_093838270.1">
    <property type="nucleotide sequence ID" value="NZ_FOLM01000003.1"/>
</dbReference>
<dbReference type="GO" id="GO:0006281">
    <property type="term" value="P:DNA repair"/>
    <property type="evidence" value="ECO:0007669"/>
    <property type="project" value="InterPro"/>
</dbReference>
<accession>A0A1I1JC21</accession>
<dbReference type="GO" id="GO:0003684">
    <property type="term" value="F:damaged DNA binding"/>
    <property type="evidence" value="ECO:0007669"/>
    <property type="project" value="InterPro"/>
</dbReference>
<feature type="region of interest" description="Disordered" evidence="4">
    <location>
        <begin position="298"/>
        <end position="341"/>
    </location>
</feature>
<dbReference type="PANTHER" id="PTHR35369:SF2">
    <property type="entry name" value="BLR3025 PROTEIN"/>
    <property type="match status" value="1"/>
</dbReference>
<sequence>MTGPRLPHAHHVPHVPHVLYIRFEHSTEQSYPELLQVLHEITPVVQPLPYDAAFADVRGSLRYFGHDAAELARWIRVRALARCATDATIGVAANPLLARMTAQDGPPGAVRTLPADPEAVAAFLAAKPPSALPGVGRAAAGTLAHYGLDTLARIAAAPPATLQRVLGATDARRIRQLARGIDPLPVTPGSVPRSTAAEHRFDHDQLDPDARRRALLALADRLGHRLRREGQAARGLTLTVRYADRSITTRSRTLPAPSAHTPELAGTAYAMHDALALQRARVRSLALRATGLADADHTGRQLTLDPRDPRGEHRHRAEHATDRIRRKYGPRAAAPAATFPH</sequence>
<evidence type="ECO:0000259" key="5">
    <source>
        <dbReference type="PROSITE" id="PS50173"/>
    </source>
</evidence>
<comment type="similarity">
    <text evidence="1">Belongs to the DNA polymerase type-Y family.</text>
</comment>
<dbReference type="Gene3D" id="3.30.70.270">
    <property type="match status" value="1"/>
</dbReference>
<dbReference type="InterPro" id="IPR036775">
    <property type="entry name" value="DNA_pol_Y-fam_lit_finger_sf"/>
</dbReference>
<evidence type="ECO:0000256" key="3">
    <source>
        <dbReference type="ARBA" id="ARBA00025589"/>
    </source>
</evidence>
<dbReference type="Gene3D" id="1.10.150.20">
    <property type="entry name" value="5' to 3' exonuclease, C-terminal subdomain"/>
    <property type="match status" value="1"/>
</dbReference>
<dbReference type="SUPFAM" id="SSF56672">
    <property type="entry name" value="DNA/RNA polymerases"/>
    <property type="match status" value="1"/>
</dbReference>
<dbReference type="InterPro" id="IPR043128">
    <property type="entry name" value="Rev_trsase/Diguanyl_cyclase"/>
</dbReference>
<name>A0A1I1JC21_9ACTN</name>
<dbReference type="AlphaFoldDB" id="A0A1I1JC21"/>
<evidence type="ECO:0000313" key="6">
    <source>
        <dbReference type="EMBL" id="SFC42980.1"/>
    </source>
</evidence>
<keyword evidence="7" id="KW-1185">Reference proteome</keyword>
<organism evidence="6 7">
    <name type="scientific">Streptomyces aidingensis</name>
    <dbReference type="NCBI Taxonomy" id="910347"/>
    <lineage>
        <taxon>Bacteria</taxon>
        <taxon>Bacillati</taxon>
        <taxon>Actinomycetota</taxon>
        <taxon>Actinomycetes</taxon>
        <taxon>Kitasatosporales</taxon>
        <taxon>Streptomycetaceae</taxon>
        <taxon>Streptomyces</taxon>
    </lineage>
</organism>
<dbReference type="InterPro" id="IPR017961">
    <property type="entry name" value="DNA_pol_Y-fam_little_finger"/>
</dbReference>
<dbReference type="EMBL" id="FOLM01000003">
    <property type="protein sequence ID" value="SFC42980.1"/>
    <property type="molecule type" value="Genomic_DNA"/>
</dbReference>
<dbReference type="SUPFAM" id="SSF100879">
    <property type="entry name" value="Lesion bypass DNA polymerase (Y-family), little finger domain"/>
    <property type="match status" value="1"/>
</dbReference>
<evidence type="ECO:0000313" key="7">
    <source>
        <dbReference type="Proteomes" id="UP000199207"/>
    </source>
</evidence>
<reference evidence="6 7" key="1">
    <citation type="submission" date="2016-10" db="EMBL/GenBank/DDBJ databases">
        <authorList>
            <person name="de Groot N.N."/>
        </authorList>
    </citation>
    <scope>NUCLEOTIDE SEQUENCE [LARGE SCALE GENOMIC DNA]</scope>
    <source>
        <strain evidence="6 7">CGMCC 4.5739</strain>
    </source>
</reference>
<dbReference type="PANTHER" id="PTHR35369">
    <property type="entry name" value="BLR3025 PROTEIN-RELATED"/>
    <property type="match status" value="1"/>
</dbReference>